<organism evidence="2 3">
    <name type="scientific">Ancylostoma ceylanicum</name>
    <dbReference type="NCBI Taxonomy" id="53326"/>
    <lineage>
        <taxon>Eukaryota</taxon>
        <taxon>Metazoa</taxon>
        <taxon>Ecdysozoa</taxon>
        <taxon>Nematoda</taxon>
        <taxon>Chromadorea</taxon>
        <taxon>Rhabditida</taxon>
        <taxon>Rhabditina</taxon>
        <taxon>Rhabditomorpha</taxon>
        <taxon>Strongyloidea</taxon>
        <taxon>Ancylostomatidae</taxon>
        <taxon>Ancylostomatinae</taxon>
        <taxon>Ancylostoma</taxon>
    </lineage>
</organism>
<evidence type="ECO:0000313" key="3">
    <source>
        <dbReference type="Proteomes" id="UP000024635"/>
    </source>
</evidence>
<gene>
    <name evidence="2" type="primary">Acey_s0062.g3305</name>
    <name evidence="2" type="ORF">Y032_0062g3305</name>
</gene>
<feature type="signal peptide" evidence="1">
    <location>
        <begin position="1"/>
        <end position="27"/>
    </location>
</feature>
<protein>
    <submittedName>
        <fullName evidence="2">Uncharacterized protein</fullName>
    </submittedName>
</protein>
<feature type="chain" id="PRO_5001491790" evidence="1">
    <location>
        <begin position="28"/>
        <end position="101"/>
    </location>
</feature>
<keyword evidence="3" id="KW-1185">Reference proteome</keyword>
<name>A0A016U1Q7_9BILA</name>
<keyword evidence="1" id="KW-0732">Signal</keyword>
<comment type="caution">
    <text evidence="2">The sequence shown here is derived from an EMBL/GenBank/DDBJ whole genome shotgun (WGS) entry which is preliminary data.</text>
</comment>
<proteinExistence type="predicted"/>
<dbReference type="AlphaFoldDB" id="A0A016U1Q7"/>
<sequence>MEHLWTTLISHNLLLLFLRGTLRTCASIDIEHEKLPISISQPLIADGEIFIYEIKKAKLAEERVLLLALNRSFNLYSRTHIWKESNCKDLNQSNSDRYVRL</sequence>
<dbReference type="Proteomes" id="UP000024635">
    <property type="component" value="Unassembled WGS sequence"/>
</dbReference>
<evidence type="ECO:0000256" key="1">
    <source>
        <dbReference type="SAM" id="SignalP"/>
    </source>
</evidence>
<accession>A0A016U1Q7</accession>
<dbReference type="EMBL" id="JARK01001398">
    <property type="protein sequence ID" value="EYC09020.1"/>
    <property type="molecule type" value="Genomic_DNA"/>
</dbReference>
<evidence type="ECO:0000313" key="2">
    <source>
        <dbReference type="EMBL" id="EYC09020.1"/>
    </source>
</evidence>
<reference evidence="3" key="1">
    <citation type="journal article" date="2015" name="Nat. Genet.">
        <title>The genome and transcriptome of the zoonotic hookworm Ancylostoma ceylanicum identify infection-specific gene families.</title>
        <authorList>
            <person name="Schwarz E.M."/>
            <person name="Hu Y."/>
            <person name="Antoshechkin I."/>
            <person name="Miller M.M."/>
            <person name="Sternberg P.W."/>
            <person name="Aroian R.V."/>
        </authorList>
    </citation>
    <scope>NUCLEOTIDE SEQUENCE</scope>
    <source>
        <strain evidence="3">HY135</strain>
    </source>
</reference>